<dbReference type="InterPro" id="IPR036249">
    <property type="entry name" value="Thioredoxin-like_sf"/>
</dbReference>
<comment type="caution">
    <text evidence="4">The sequence shown here is derived from an EMBL/GenBank/DDBJ whole genome shotgun (WGS) entry which is preliminary data.</text>
</comment>
<keyword evidence="1" id="KW-1015">Disulfide bond</keyword>
<name>A0AAV5GP41_9BASI</name>
<dbReference type="GO" id="GO:0005634">
    <property type="term" value="C:nucleus"/>
    <property type="evidence" value="ECO:0007669"/>
    <property type="project" value="TreeGrafter"/>
</dbReference>
<dbReference type="Pfam" id="PF00462">
    <property type="entry name" value="Glutaredoxin"/>
    <property type="match status" value="1"/>
</dbReference>
<proteinExistence type="predicted"/>
<dbReference type="Gene3D" id="3.40.30.10">
    <property type="entry name" value="Glutaredoxin"/>
    <property type="match status" value="1"/>
</dbReference>
<evidence type="ECO:0000256" key="2">
    <source>
        <dbReference type="ARBA" id="ARBA00023284"/>
    </source>
</evidence>
<evidence type="ECO:0000313" key="5">
    <source>
        <dbReference type="Proteomes" id="UP001342314"/>
    </source>
</evidence>
<evidence type="ECO:0000259" key="3">
    <source>
        <dbReference type="Pfam" id="PF00462"/>
    </source>
</evidence>
<sequence length="121" mass="13285">MSSFFSSIRNQVRYFVTSSNVSSENAQKVKDTVESIITTTPVAVFSKSWCPYCLDAKQTLAKLVPESKMKVLELNQEEFGSAMQAQLAERIYINGKLIGGNSDLQQLKSSGKLDALLSAAQ</sequence>
<dbReference type="GO" id="GO:0015038">
    <property type="term" value="F:glutathione disulfide oxidoreductase activity"/>
    <property type="evidence" value="ECO:0007669"/>
    <property type="project" value="TreeGrafter"/>
</dbReference>
<dbReference type="Proteomes" id="UP001342314">
    <property type="component" value="Unassembled WGS sequence"/>
</dbReference>
<accession>A0AAV5GP41</accession>
<dbReference type="EMBL" id="BQKY01000009">
    <property type="protein sequence ID" value="GJN91660.1"/>
    <property type="molecule type" value="Genomic_DNA"/>
</dbReference>
<dbReference type="GO" id="GO:0005737">
    <property type="term" value="C:cytoplasm"/>
    <property type="evidence" value="ECO:0007669"/>
    <property type="project" value="TreeGrafter"/>
</dbReference>
<keyword evidence="5" id="KW-1185">Reference proteome</keyword>
<dbReference type="PANTHER" id="PTHR45694:SF18">
    <property type="entry name" value="GLUTAREDOXIN-1-RELATED"/>
    <property type="match status" value="1"/>
</dbReference>
<evidence type="ECO:0000256" key="1">
    <source>
        <dbReference type="ARBA" id="ARBA00023157"/>
    </source>
</evidence>
<dbReference type="InterPro" id="IPR011767">
    <property type="entry name" value="GLR_AS"/>
</dbReference>
<dbReference type="AlphaFoldDB" id="A0AAV5GP41"/>
<reference evidence="4 5" key="1">
    <citation type="submission" date="2021-12" db="EMBL/GenBank/DDBJ databases">
        <title>High titer production of polyol ester of fatty acids by Rhodotorula paludigena BS15 towards product separation-free biomass refinery.</title>
        <authorList>
            <person name="Mano J."/>
            <person name="Ono H."/>
            <person name="Tanaka T."/>
            <person name="Naito K."/>
            <person name="Sushida H."/>
            <person name="Ike M."/>
            <person name="Tokuyasu K."/>
            <person name="Kitaoka M."/>
        </authorList>
    </citation>
    <scope>NUCLEOTIDE SEQUENCE [LARGE SCALE GENOMIC DNA]</scope>
    <source>
        <strain evidence="4 5">BS15</strain>
    </source>
</reference>
<gene>
    <name evidence="4" type="ORF">Rhopal_004683-T1</name>
</gene>
<dbReference type="PROSITE" id="PS51354">
    <property type="entry name" value="GLUTAREDOXIN_2"/>
    <property type="match status" value="1"/>
</dbReference>
<keyword evidence="2" id="KW-0676">Redox-active center</keyword>
<dbReference type="GO" id="GO:0034599">
    <property type="term" value="P:cellular response to oxidative stress"/>
    <property type="evidence" value="ECO:0007669"/>
    <property type="project" value="TreeGrafter"/>
</dbReference>
<organism evidence="4 5">
    <name type="scientific">Rhodotorula paludigena</name>
    <dbReference type="NCBI Taxonomy" id="86838"/>
    <lineage>
        <taxon>Eukaryota</taxon>
        <taxon>Fungi</taxon>
        <taxon>Dikarya</taxon>
        <taxon>Basidiomycota</taxon>
        <taxon>Pucciniomycotina</taxon>
        <taxon>Microbotryomycetes</taxon>
        <taxon>Sporidiobolales</taxon>
        <taxon>Sporidiobolaceae</taxon>
        <taxon>Rhodotorula</taxon>
    </lineage>
</organism>
<feature type="domain" description="Glutaredoxin" evidence="3">
    <location>
        <begin position="42"/>
        <end position="90"/>
    </location>
</feature>
<dbReference type="PROSITE" id="PS00195">
    <property type="entry name" value="GLUTAREDOXIN_1"/>
    <property type="match status" value="1"/>
</dbReference>
<dbReference type="PANTHER" id="PTHR45694">
    <property type="entry name" value="GLUTAREDOXIN 2"/>
    <property type="match status" value="1"/>
</dbReference>
<protein>
    <recommendedName>
        <fullName evidence="3">Glutaredoxin domain-containing protein</fullName>
    </recommendedName>
</protein>
<evidence type="ECO:0000313" key="4">
    <source>
        <dbReference type="EMBL" id="GJN91660.1"/>
    </source>
</evidence>
<dbReference type="InterPro" id="IPR014025">
    <property type="entry name" value="Glutaredoxin_subgr"/>
</dbReference>
<dbReference type="CDD" id="cd03419">
    <property type="entry name" value="GRX_GRXh_1_2_like"/>
    <property type="match status" value="1"/>
</dbReference>
<dbReference type="SUPFAM" id="SSF52833">
    <property type="entry name" value="Thioredoxin-like"/>
    <property type="match status" value="1"/>
</dbReference>
<dbReference type="PRINTS" id="PR00160">
    <property type="entry name" value="GLUTAREDOXIN"/>
</dbReference>
<dbReference type="InterPro" id="IPR002109">
    <property type="entry name" value="Glutaredoxin"/>
</dbReference>